<protein>
    <recommendedName>
        <fullName evidence="2">Aminopeptidase N</fullName>
    </recommendedName>
</protein>
<organism evidence="1">
    <name type="scientific">Periplaneta americana</name>
    <name type="common">American cockroach</name>
    <name type="synonym">Blatta americana</name>
    <dbReference type="NCBI Taxonomy" id="6978"/>
    <lineage>
        <taxon>Eukaryota</taxon>
        <taxon>Metazoa</taxon>
        <taxon>Ecdysozoa</taxon>
        <taxon>Arthropoda</taxon>
        <taxon>Hexapoda</taxon>
        <taxon>Insecta</taxon>
        <taxon>Pterygota</taxon>
        <taxon>Neoptera</taxon>
        <taxon>Polyneoptera</taxon>
        <taxon>Dictyoptera</taxon>
        <taxon>Blattodea</taxon>
        <taxon>Blattoidea</taxon>
        <taxon>Blattidae</taxon>
        <taxon>Blattinae</taxon>
        <taxon>Periplaneta</taxon>
    </lineage>
</organism>
<name>Q5EY00_PERAM</name>
<dbReference type="Gene3D" id="1.25.50.20">
    <property type="match status" value="1"/>
</dbReference>
<dbReference type="AlphaFoldDB" id="Q5EY00"/>
<evidence type="ECO:0008006" key="2">
    <source>
        <dbReference type="Google" id="ProtNLM"/>
    </source>
</evidence>
<dbReference type="EMBL" id="AY622328">
    <property type="protein sequence ID" value="AAV41427.1"/>
    <property type="molecule type" value="mRNA"/>
</dbReference>
<evidence type="ECO:0000313" key="1">
    <source>
        <dbReference type="EMBL" id="AAV41427.1"/>
    </source>
</evidence>
<feature type="non-terminal residue" evidence="1">
    <location>
        <position position="1"/>
    </location>
</feature>
<accession>Q5EY00</accession>
<reference evidence="1" key="1">
    <citation type="journal article" date="2005" name="Learn. Memory">
        <title>Memory consolidation and gene expression in Periplaneta americana.</title>
        <authorList>
            <person name="Pinter M."/>
            <person name="Lent D.D."/>
            <person name="Strausfeld N.J."/>
        </authorList>
    </citation>
    <scope>NUCLEOTIDE SEQUENCE</scope>
</reference>
<proteinExistence type="evidence at transcript level"/>
<sequence>YMVHSATEFFKTLEGYNLVSELYVTRQGEFGTAEQIVEQALRTINAEAQWSDTTLPVMEAWLDSHIPCDVV</sequence>